<dbReference type="EMBL" id="JBANQN010000010">
    <property type="protein sequence ID" value="KAK6777549.1"/>
    <property type="molecule type" value="Genomic_DNA"/>
</dbReference>
<comment type="caution">
    <text evidence="1">The sequence shown here is derived from an EMBL/GenBank/DDBJ whole genome shotgun (WGS) entry which is preliminary data.</text>
</comment>
<evidence type="ECO:0000313" key="2">
    <source>
        <dbReference type="Proteomes" id="UP001371456"/>
    </source>
</evidence>
<organism evidence="1 2">
    <name type="scientific">Solanum bulbocastanum</name>
    <name type="common">Wild potato</name>
    <dbReference type="NCBI Taxonomy" id="147425"/>
    <lineage>
        <taxon>Eukaryota</taxon>
        <taxon>Viridiplantae</taxon>
        <taxon>Streptophyta</taxon>
        <taxon>Embryophyta</taxon>
        <taxon>Tracheophyta</taxon>
        <taxon>Spermatophyta</taxon>
        <taxon>Magnoliopsida</taxon>
        <taxon>eudicotyledons</taxon>
        <taxon>Gunneridae</taxon>
        <taxon>Pentapetalae</taxon>
        <taxon>asterids</taxon>
        <taxon>lamiids</taxon>
        <taxon>Solanales</taxon>
        <taxon>Solanaceae</taxon>
        <taxon>Solanoideae</taxon>
        <taxon>Solaneae</taxon>
        <taxon>Solanum</taxon>
    </lineage>
</organism>
<evidence type="ECO:0000313" key="1">
    <source>
        <dbReference type="EMBL" id="KAK6777549.1"/>
    </source>
</evidence>
<keyword evidence="2" id="KW-1185">Reference proteome</keyword>
<name>A0AAN8Y357_SOLBU</name>
<dbReference type="Proteomes" id="UP001371456">
    <property type="component" value="Unassembled WGS sequence"/>
</dbReference>
<proteinExistence type="predicted"/>
<reference evidence="1 2" key="1">
    <citation type="submission" date="2024-02" db="EMBL/GenBank/DDBJ databases">
        <title>de novo genome assembly of Solanum bulbocastanum strain 11H21.</title>
        <authorList>
            <person name="Hosaka A.J."/>
        </authorList>
    </citation>
    <scope>NUCLEOTIDE SEQUENCE [LARGE SCALE GENOMIC DNA]</scope>
    <source>
        <tissue evidence="1">Young leaves</tissue>
    </source>
</reference>
<protein>
    <submittedName>
        <fullName evidence="1">Uncharacterized protein</fullName>
    </submittedName>
</protein>
<dbReference type="AlphaFoldDB" id="A0AAN8Y357"/>
<gene>
    <name evidence="1" type="ORF">RDI58_024266</name>
</gene>
<sequence length="77" mass="8499">MPPHDCICIKESDGLEGNQAKHIFVRIYNKVEGSDKVLKGFKNDLSTISDSEFALSFYQATEDPTGSNCLSSKSKVK</sequence>
<accession>A0AAN8Y357</accession>